<proteinExistence type="predicted"/>
<organism evidence="2 3">
    <name type="scientific">Skermanella aerolata</name>
    <dbReference type="NCBI Taxonomy" id="393310"/>
    <lineage>
        <taxon>Bacteria</taxon>
        <taxon>Pseudomonadati</taxon>
        <taxon>Pseudomonadota</taxon>
        <taxon>Alphaproteobacteria</taxon>
        <taxon>Rhodospirillales</taxon>
        <taxon>Azospirillaceae</taxon>
        <taxon>Skermanella</taxon>
    </lineage>
</organism>
<dbReference type="Proteomes" id="UP000321523">
    <property type="component" value="Unassembled WGS sequence"/>
</dbReference>
<keyword evidence="3" id="KW-1185">Reference proteome</keyword>
<sequence>MGDESAGSADVLPVDTGDGISTPADVVTNGPDITAVIDQVSALRSEIDRLIGLVNSALTKVEE</sequence>
<protein>
    <submittedName>
        <fullName evidence="2">Uncharacterized protein</fullName>
    </submittedName>
</protein>
<comment type="caution">
    <text evidence="2">The sequence shown here is derived from an EMBL/GenBank/DDBJ whole genome shotgun (WGS) entry which is preliminary data.</text>
</comment>
<feature type="region of interest" description="Disordered" evidence="1">
    <location>
        <begin position="1"/>
        <end position="28"/>
    </location>
</feature>
<evidence type="ECO:0000313" key="2">
    <source>
        <dbReference type="EMBL" id="GEO37055.1"/>
    </source>
</evidence>
<evidence type="ECO:0000313" key="3">
    <source>
        <dbReference type="Proteomes" id="UP000321523"/>
    </source>
</evidence>
<reference evidence="2 3" key="1">
    <citation type="submission" date="2019-07" db="EMBL/GenBank/DDBJ databases">
        <title>Whole genome shotgun sequence of Skermanella aerolata NBRC 106429.</title>
        <authorList>
            <person name="Hosoyama A."/>
            <person name="Uohara A."/>
            <person name="Ohji S."/>
            <person name="Ichikawa N."/>
        </authorList>
    </citation>
    <scope>NUCLEOTIDE SEQUENCE [LARGE SCALE GENOMIC DNA]</scope>
    <source>
        <strain evidence="2 3">NBRC 106429</strain>
    </source>
</reference>
<gene>
    <name evidence="2" type="ORF">SAE02_12030</name>
</gene>
<name>A0A512DKU1_9PROT</name>
<accession>A0A512DKU1</accession>
<evidence type="ECO:0000256" key="1">
    <source>
        <dbReference type="SAM" id="MobiDB-lite"/>
    </source>
</evidence>
<dbReference type="AlphaFoldDB" id="A0A512DKU1"/>
<dbReference type="EMBL" id="BJYZ01000003">
    <property type="protein sequence ID" value="GEO37055.1"/>
    <property type="molecule type" value="Genomic_DNA"/>
</dbReference>
<dbReference type="RefSeq" id="WP_044425954.1">
    <property type="nucleotide sequence ID" value="NZ_BJYZ01000003.1"/>
</dbReference>